<dbReference type="AlphaFoldDB" id="A0A8S9Y3B7"/>
<accession>A0A8S9Y3B7</accession>
<organism evidence="2 3">
    <name type="scientific">Apolygus lucorum</name>
    <name type="common">Small green plant bug</name>
    <name type="synonym">Lygocoris lucorum</name>
    <dbReference type="NCBI Taxonomy" id="248454"/>
    <lineage>
        <taxon>Eukaryota</taxon>
        <taxon>Metazoa</taxon>
        <taxon>Ecdysozoa</taxon>
        <taxon>Arthropoda</taxon>
        <taxon>Hexapoda</taxon>
        <taxon>Insecta</taxon>
        <taxon>Pterygota</taxon>
        <taxon>Neoptera</taxon>
        <taxon>Paraneoptera</taxon>
        <taxon>Hemiptera</taxon>
        <taxon>Heteroptera</taxon>
        <taxon>Panheteroptera</taxon>
        <taxon>Cimicomorpha</taxon>
        <taxon>Miridae</taxon>
        <taxon>Mirini</taxon>
        <taxon>Apolygus</taxon>
    </lineage>
</organism>
<keyword evidence="1" id="KW-0472">Membrane</keyword>
<dbReference type="EMBL" id="WIXP02000002">
    <property type="protein sequence ID" value="KAF6214846.1"/>
    <property type="molecule type" value="Genomic_DNA"/>
</dbReference>
<keyword evidence="1" id="KW-0812">Transmembrane</keyword>
<keyword evidence="3" id="KW-1185">Reference proteome</keyword>
<feature type="transmembrane region" description="Helical" evidence="1">
    <location>
        <begin position="6"/>
        <end position="24"/>
    </location>
</feature>
<sequence length="80" mass="9178">MKLYRVLLLACVILAIVYIGTTTAKKRRRRRRRGGGVCIMSCTLDQQQLKNVDAQTIKTMKYGNSTELSLPVVEHRRNLE</sequence>
<name>A0A8S9Y3B7_APOLU</name>
<reference evidence="2" key="1">
    <citation type="journal article" date="2021" name="Mol. Ecol. Resour.">
        <title>Apolygus lucorum genome provides insights into omnivorousness and mesophyll feeding.</title>
        <authorList>
            <person name="Liu Y."/>
            <person name="Liu H."/>
            <person name="Wang H."/>
            <person name="Huang T."/>
            <person name="Liu B."/>
            <person name="Yang B."/>
            <person name="Yin L."/>
            <person name="Li B."/>
            <person name="Zhang Y."/>
            <person name="Zhang S."/>
            <person name="Jiang F."/>
            <person name="Zhang X."/>
            <person name="Ren Y."/>
            <person name="Wang B."/>
            <person name="Wang S."/>
            <person name="Lu Y."/>
            <person name="Wu K."/>
            <person name="Fan W."/>
            <person name="Wang G."/>
        </authorList>
    </citation>
    <scope>NUCLEOTIDE SEQUENCE</scope>
    <source>
        <strain evidence="2">12Hb</strain>
    </source>
</reference>
<protein>
    <submittedName>
        <fullName evidence="2">Uncharacterized protein</fullName>
    </submittedName>
</protein>
<proteinExistence type="predicted"/>
<gene>
    <name evidence="2" type="ORF">GE061_009589</name>
</gene>
<comment type="caution">
    <text evidence="2">The sequence shown here is derived from an EMBL/GenBank/DDBJ whole genome shotgun (WGS) entry which is preliminary data.</text>
</comment>
<dbReference type="Proteomes" id="UP000466442">
    <property type="component" value="Unassembled WGS sequence"/>
</dbReference>
<evidence type="ECO:0000313" key="3">
    <source>
        <dbReference type="Proteomes" id="UP000466442"/>
    </source>
</evidence>
<keyword evidence="1" id="KW-1133">Transmembrane helix</keyword>
<evidence type="ECO:0000313" key="2">
    <source>
        <dbReference type="EMBL" id="KAF6214846.1"/>
    </source>
</evidence>
<evidence type="ECO:0000256" key="1">
    <source>
        <dbReference type="SAM" id="Phobius"/>
    </source>
</evidence>